<keyword evidence="13" id="KW-0106">Calcium</keyword>
<feature type="domain" description="Peptidase S53" evidence="21">
    <location>
        <begin position="211"/>
        <end position="569"/>
    </location>
</feature>
<dbReference type="InterPro" id="IPR015366">
    <property type="entry name" value="S53_propep"/>
</dbReference>
<dbReference type="GO" id="GO:0008541">
    <property type="term" value="C:proteasome regulatory particle, lid subcomplex"/>
    <property type="evidence" value="ECO:0007669"/>
    <property type="project" value="UniProtKB-ARBA"/>
</dbReference>
<keyword evidence="16" id="KW-0865">Zymogen</keyword>
<dbReference type="InterPro" id="IPR036852">
    <property type="entry name" value="Peptidase_S8/S53_dom_sf"/>
</dbReference>
<evidence type="ECO:0000256" key="17">
    <source>
        <dbReference type="ARBA" id="ARBA00023180"/>
    </source>
</evidence>
<evidence type="ECO:0000256" key="16">
    <source>
        <dbReference type="ARBA" id="ARBA00023145"/>
    </source>
</evidence>
<protein>
    <recommendedName>
        <fullName evidence="6">tripeptidyl-peptidase II</fullName>
        <ecNumber evidence="6">3.4.14.10</ecNumber>
    </recommendedName>
</protein>
<evidence type="ECO:0000256" key="19">
    <source>
        <dbReference type="SAM" id="SignalP"/>
    </source>
</evidence>
<feature type="chain" id="PRO_5014142012" description="tripeptidyl-peptidase II" evidence="19">
    <location>
        <begin position="24"/>
        <end position="762"/>
    </location>
</feature>
<dbReference type="PROSITE" id="PS50250">
    <property type="entry name" value="PCI"/>
    <property type="match status" value="1"/>
</dbReference>
<evidence type="ECO:0000259" key="20">
    <source>
        <dbReference type="PROSITE" id="PS50250"/>
    </source>
</evidence>
<feature type="active site" description="Charge relay system" evidence="18">
    <location>
        <position position="291"/>
    </location>
</feature>
<dbReference type="GO" id="GO:0005576">
    <property type="term" value="C:extracellular region"/>
    <property type="evidence" value="ECO:0007669"/>
    <property type="project" value="UniProtKB-SubCell"/>
</dbReference>
<dbReference type="SUPFAM" id="SSF54897">
    <property type="entry name" value="Protease propeptides/inhibitors"/>
    <property type="match status" value="1"/>
</dbReference>
<dbReference type="RefSeq" id="XP_024672433.1">
    <property type="nucleotide sequence ID" value="XM_024815075.1"/>
</dbReference>
<dbReference type="SUPFAM" id="SSF52743">
    <property type="entry name" value="Subtilisin-like"/>
    <property type="match status" value="1"/>
</dbReference>
<keyword evidence="23" id="KW-1185">Reference proteome</keyword>
<dbReference type="Pfam" id="PF09286">
    <property type="entry name" value="Pro-kuma_activ"/>
    <property type="match status" value="1"/>
</dbReference>
<dbReference type="CDD" id="cd11377">
    <property type="entry name" value="Pro-peptidase_S53"/>
    <property type="match status" value="1"/>
</dbReference>
<keyword evidence="11 18" id="KW-0378">Hydrolase</keyword>
<evidence type="ECO:0000256" key="13">
    <source>
        <dbReference type="ARBA" id="ARBA00022837"/>
    </source>
</evidence>
<name>A0A2I2FCS0_ASPCN</name>
<dbReference type="InterPro" id="IPR050819">
    <property type="entry name" value="Tripeptidyl-peptidase_I"/>
</dbReference>
<dbReference type="InterPro" id="IPR033464">
    <property type="entry name" value="CSN8_PSD8_EIF3K"/>
</dbReference>
<dbReference type="Proteomes" id="UP000234585">
    <property type="component" value="Unassembled WGS sequence"/>
</dbReference>
<evidence type="ECO:0000256" key="6">
    <source>
        <dbReference type="ARBA" id="ARBA00012462"/>
    </source>
</evidence>
<reference evidence="22 23" key="1">
    <citation type="submission" date="2017-12" db="EMBL/GenBank/DDBJ databases">
        <authorList>
            <consortium name="DOE Joint Genome Institute"/>
            <person name="Haridas S."/>
            <person name="Kjaerbolling I."/>
            <person name="Vesth T.C."/>
            <person name="Frisvad J.C."/>
            <person name="Nybo J.L."/>
            <person name="Theobald S."/>
            <person name="Kuo A."/>
            <person name="Bowyer P."/>
            <person name="Matsuda Y."/>
            <person name="Mondo S."/>
            <person name="Lyhne E.K."/>
            <person name="Kogle M.E."/>
            <person name="Clum A."/>
            <person name="Lipzen A."/>
            <person name="Salamov A."/>
            <person name="Ngan C.Y."/>
            <person name="Daum C."/>
            <person name="Chiniquy J."/>
            <person name="Barry K."/>
            <person name="LaButti K."/>
            <person name="Simmons B.A."/>
            <person name="Magnuson J.K."/>
            <person name="Mortensen U.H."/>
            <person name="Larsen T.O."/>
            <person name="Grigoriev I.V."/>
            <person name="Baker S.E."/>
            <person name="Andersen M.R."/>
            <person name="Nordberg H.P."/>
            <person name="Cantor M.N."/>
            <person name="Hua S.X."/>
        </authorList>
    </citation>
    <scope>NUCLEOTIDE SEQUENCE [LARGE SCALE GENOMIC DNA]</scope>
    <source>
        <strain evidence="22 23">CBS 102.13</strain>
    </source>
</reference>
<comment type="cofactor">
    <cofactor evidence="2">
        <name>Ca(2+)</name>
        <dbReference type="ChEBI" id="CHEBI:29108"/>
    </cofactor>
</comment>
<dbReference type="PANTHER" id="PTHR14218">
    <property type="entry name" value="PROTEASE S8 TRIPEPTIDYL PEPTIDASE I CLN2"/>
    <property type="match status" value="1"/>
</dbReference>
<dbReference type="GeneID" id="36522235"/>
<evidence type="ECO:0000256" key="14">
    <source>
        <dbReference type="ARBA" id="ARBA00022942"/>
    </source>
</evidence>
<accession>A0A2I2FCS0</accession>
<sequence>MVRFASLVGCLSLVASCVLPAAAIGTEYVVVEQLPGVPEGWVKGEPTIRSKLMRFKLALNQEKPADFEQRVVDLSTPGHQEYGRHMSREVVSDFVRPFDQGTEKVVAWLEGEHVPAESIDVHGNWVEFAVDVAHAESILRTRFYRFYQETVKDGEPRASVVRTLTYSVPRDIYPYVYMIQPTTRFGALASQVTVQPIIISAEDVDGDCAANVTPDCLRELYQIDDTDIQPDKRNILGISGYLDQYARYGDFEEFLHRFAPDRADANFTAVSINGGRNLQNDTRSSGEASLDIQYAFSLAYKALGVYYSTAGRGPFVPQVGQDETTDAENEPYLDQLHYLLGLPDDELPAVLSTSYGENEQSVPEKYAYTVCNLFAQLGARGVSPTFPANCPFVTAVGGTHGIEPEKGISFSGGGFSQYFSRPFYQEASVSAYLDKIGNTFEGLFNAGGRAIPDVAAQAINYIILDHGSYAKTGGTSLPVTVTMASGGDIRSLVSELQNALNRHQFEAVSDLLSRAKRALLLQNALIPTPSTSPELVSAAREILEVGALASIRQTDAPTFTRYYQQLQPFYDLERDSIGAGKVDFKTSQRSKVTGLYLLLLLSMGDSTSFHTVLEGLVEEASLKGKSVEDDPFIKYPVELERNLMEGSYDKVWRETNSERVPSEEFALFSSVLVGTIRSEIADCSEKAYPSLPISNAKNLLFLESEGAVIEFAQQRGWVLRDGRIYFPVEPEAAARSEKDILVASGTIIENAVGYARELETIV</sequence>
<feature type="signal peptide" evidence="19">
    <location>
        <begin position="1"/>
        <end position="23"/>
    </location>
</feature>
<dbReference type="InterPro" id="IPR000717">
    <property type="entry name" value="PCI_dom"/>
</dbReference>
<proteinExistence type="inferred from homology"/>
<dbReference type="STRING" id="41067.A0A2I2FCS0"/>
<evidence type="ECO:0000256" key="15">
    <source>
        <dbReference type="ARBA" id="ARBA00023026"/>
    </source>
</evidence>
<evidence type="ECO:0000313" key="23">
    <source>
        <dbReference type="Proteomes" id="UP000234585"/>
    </source>
</evidence>
<feature type="active site" description="Charge relay system" evidence="18">
    <location>
        <position position="287"/>
    </location>
</feature>
<dbReference type="GO" id="GO:0006508">
    <property type="term" value="P:proteolysis"/>
    <property type="evidence" value="ECO:0007669"/>
    <property type="project" value="UniProtKB-KW"/>
</dbReference>
<dbReference type="SMART" id="SM00944">
    <property type="entry name" value="Pro-kuma_activ"/>
    <property type="match status" value="1"/>
</dbReference>
<feature type="domain" description="PCI" evidence="20">
    <location>
        <begin position="558"/>
        <end position="742"/>
    </location>
</feature>
<dbReference type="PROSITE" id="PS51695">
    <property type="entry name" value="SEDOLISIN"/>
    <property type="match status" value="1"/>
</dbReference>
<keyword evidence="9" id="KW-0479">Metal-binding</keyword>
<organism evidence="22 23">
    <name type="scientific">Aspergillus candidus</name>
    <dbReference type="NCBI Taxonomy" id="41067"/>
    <lineage>
        <taxon>Eukaryota</taxon>
        <taxon>Fungi</taxon>
        <taxon>Dikarya</taxon>
        <taxon>Ascomycota</taxon>
        <taxon>Pezizomycotina</taxon>
        <taxon>Eurotiomycetes</taxon>
        <taxon>Eurotiomycetidae</taxon>
        <taxon>Eurotiales</taxon>
        <taxon>Aspergillaceae</taxon>
        <taxon>Aspergillus</taxon>
        <taxon>Aspergillus subgen. Circumdati</taxon>
    </lineage>
</organism>
<dbReference type="PANTHER" id="PTHR14218:SF32">
    <property type="entry name" value="TRIPEPTIDYL PEPTIDASE SED3 (AFU_ORTHOLOGUE AFUA_3G08930)"/>
    <property type="match status" value="1"/>
</dbReference>
<evidence type="ECO:0000256" key="10">
    <source>
        <dbReference type="ARBA" id="ARBA00022729"/>
    </source>
</evidence>
<keyword evidence="17" id="KW-0325">Glycoprotein</keyword>
<evidence type="ECO:0000256" key="18">
    <source>
        <dbReference type="PROSITE-ProRule" id="PRU01032"/>
    </source>
</evidence>
<dbReference type="EC" id="3.4.14.10" evidence="6"/>
<dbReference type="EMBL" id="KZ559136">
    <property type="protein sequence ID" value="PLB38421.1"/>
    <property type="molecule type" value="Genomic_DNA"/>
</dbReference>
<dbReference type="AlphaFoldDB" id="A0A2I2FCS0"/>
<dbReference type="FunFam" id="1.25.40.990:FF:000001">
    <property type="entry name" value="26S proteasome non-ATPase regulatory subunit"/>
    <property type="match status" value="1"/>
</dbReference>
<keyword evidence="14" id="KW-0647">Proteasome</keyword>
<dbReference type="Pfam" id="PF10075">
    <property type="entry name" value="CSN8_PSD8_EIF3K"/>
    <property type="match status" value="1"/>
</dbReference>
<gene>
    <name evidence="22" type="ORF">BDW47DRAFT_117413</name>
</gene>
<comment type="subcellular location">
    <subcellularLocation>
        <location evidence="4">Secreted</location>
        <location evidence="4">Extracellular space</location>
    </subcellularLocation>
</comment>
<dbReference type="OrthoDB" id="409122at2759"/>
<evidence type="ECO:0000259" key="21">
    <source>
        <dbReference type="PROSITE" id="PS51695"/>
    </source>
</evidence>
<dbReference type="InterPro" id="IPR030400">
    <property type="entry name" value="Sedolisin_dom"/>
</dbReference>
<keyword evidence="7" id="KW-0964">Secreted</keyword>
<dbReference type="GO" id="GO:0008240">
    <property type="term" value="F:tripeptidyl-peptidase activity"/>
    <property type="evidence" value="ECO:0007669"/>
    <property type="project" value="UniProtKB-EC"/>
</dbReference>
<evidence type="ECO:0000256" key="12">
    <source>
        <dbReference type="ARBA" id="ARBA00022825"/>
    </source>
</evidence>
<comment type="function">
    <text evidence="3">Secreted tripeptidyl-peptidase which degrades proteins at acidic pHs and is involved in virulence.</text>
</comment>
<keyword evidence="15" id="KW-0843">Virulence</keyword>
<dbReference type="CDD" id="cd04056">
    <property type="entry name" value="Peptidases_S53"/>
    <property type="match status" value="1"/>
</dbReference>
<evidence type="ECO:0000256" key="8">
    <source>
        <dbReference type="ARBA" id="ARBA00022670"/>
    </source>
</evidence>
<dbReference type="Gene3D" id="1.25.40.990">
    <property type="match status" value="1"/>
</dbReference>
<evidence type="ECO:0000256" key="1">
    <source>
        <dbReference type="ARBA" id="ARBA00001910"/>
    </source>
</evidence>
<evidence type="ECO:0000313" key="22">
    <source>
        <dbReference type="EMBL" id="PLB38421.1"/>
    </source>
</evidence>
<keyword evidence="8 18" id="KW-0645">Protease</keyword>
<comment type="catalytic activity">
    <reaction evidence="1">
        <text>Release of an N-terminal tripeptide from a polypeptide.</text>
        <dbReference type="EC" id="3.4.14.10"/>
    </reaction>
</comment>
<evidence type="ECO:0000256" key="2">
    <source>
        <dbReference type="ARBA" id="ARBA00001913"/>
    </source>
</evidence>
<dbReference type="GO" id="GO:0046872">
    <property type="term" value="F:metal ion binding"/>
    <property type="evidence" value="ECO:0007669"/>
    <property type="project" value="UniProtKB-KW"/>
</dbReference>
<comment type="caution">
    <text evidence="18">Lacks conserved residue(s) required for the propagation of feature annotation.</text>
</comment>
<evidence type="ECO:0000256" key="7">
    <source>
        <dbReference type="ARBA" id="ARBA00022525"/>
    </source>
</evidence>
<comment type="similarity">
    <text evidence="5">Belongs to the proteasome subunit S14 family.</text>
</comment>
<dbReference type="PROSITE" id="PS51257">
    <property type="entry name" value="PROKAR_LIPOPROTEIN"/>
    <property type="match status" value="1"/>
</dbReference>
<dbReference type="Gene3D" id="3.40.50.200">
    <property type="entry name" value="Peptidase S8/S53 domain"/>
    <property type="match status" value="1"/>
</dbReference>
<feature type="active site" description="Charge relay system" evidence="18">
    <location>
        <position position="476"/>
    </location>
</feature>
<keyword evidence="10 19" id="KW-0732">Signal</keyword>
<keyword evidence="12 18" id="KW-0720">Serine protease</keyword>
<evidence type="ECO:0000256" key="5">
    <source>
        <dbReference type="ARBA" id="ARBA00009627"/>
    </source>
</evidence>
<evidence type="ECO:0000256" key="4">
    <source>
        <dbReference type="ARBA" id="ARBA00004239"/>
    </source>
</evidence>
<evidence type="ECO:0000256" key="11">
    <source>
        <dbReference type="ARBA" id="ARBA00022801"/>
    </source>
</evidence>
<dbReference type="GO" id="GO:0004252">
    <property type="term" value="F:serine-type endopeptidase activity"/>
    <property type="evidence" value="ECO:0007669"/>
    <property type="project" value="UniProtKB-UniRule"/>
</dbReference>
<evidence type="ECO:0000256" key="9">
    <source>
        <dbReference type="ARBA" id="ARBA00022723"/>
    </source>
</evidence>
<evidence type="ECO:0000256" key="3">
    <source>
        <dbReference type="ARBA" id="ARBA00002451"/>
    </source>
</evidence>